<organism evidence="8 9">
    <name type="scientific">[Torrubiella] hemipterigena</name>
    <dbReference type="NCBI Taxonomy" id="1531966"/>
    <lineage>
        <taxon>Eukaryota</taxon>
        <taxon>Fungi</taxon>
        <taxon>Dikarya</taxon>
        <taxon>Ascomycota</taxon>
        <taxon>Pezizomycotina</taxon>
        <taxon>Sordariomycetes</taxon>
        <taxon>Hypocreomycetidae</taxon>
        <taxon>Hypocreales</taxon>
        <taxon>Clavicipitaceae</taxon>
        <taxon>Clavicipitaceae incertae sedis</taxon>
        <taxon>'Torrubiella' clade</taxon>
    </lineage>
</organism>
<feature type="transmembrane region" description="Helical" evidence="7">
    <location>
        <begin position="176"/>
        <end position="195"/>
    </location>
</feature>
<dbReference type="PANTHER" id="PTHR30520">
    <property type="entry name" value="FORMATE TRANSPORTER-RELATED"/>
    <property type="match status" value="1"/>
</dbReference>
<feature type="transmembrane region" description="Helical" evidence="7">
    <location>
        <begin position="123"/>
        <end position="147"/>
    </location>
</feature>
<accession>A0A0A1TAG1</accession>
<dbReference type="HOGENOM" id="CLU_036896_0_1_1"/>
<evidence type="ECO:0000256" key="4">
    <source>
        <dbReference type="ARBA" id="ARBA00022989"/>
    </source>
</evidence>
<keyword evidence="3 7" id="KW-0812">Transmembrane</keyword>
<dbReference type="STRING" id="1531966.A0A0A1TAG1"/>
<name>A0A0A1TAG1_9HYPO</name>
<feature type="transmembrane region" description="Helical" evidence="7">
    <location>
        <begin position="77"/>
        <end position="102"/>
    </location>
</feature>
<gene>
    <name evidence="8" type="ORF">VHEMI02438</name>
</gene>
<comment type="similarity">
    <text evidence="6">Belongs to the FNT transporter (TC 1.A.16) family.</text>
</comment>
<dbReference type="PROSITE" id="PS01006">
    <property type="entry name" value="FORMATE_NITRITE_TP_2"/>
    <property type="match status" value="1"/>
</dbReference>
<dbReference type="AlphaFoldDB" id="A0A0A1TAG1"/>
<dbReference type="InterPro" id="IPR023271">
    <property type="entry name" value="Aquaporin-like"/>
</dbReference>
<evidence type="ECO:0000256" key="2">
    <source>
        <dbReference type="ARBA" id="ARBA00022448"/>
    </source>
</evidence>
<evidence type="ECO:0000313" key="9">
    <source>
        <dbReference type="Proteomes" id="UP000039046"/>
    </source>
</evidence>
<dbReference type="OrthoDB" id="4829at2759"/>
<dbReference type="InterPro" id="IPR024002">
    <property type="entry name" value="For/NO2_transpt_CS"/>
</dbReference>
<reference evidence="8 9" key="1">
    <citation type="journal article" date="2015" name="Genome Announc.">
        <title>Draft Genome Sequence and Gene Annotation of the Entomopathogenic Fungus Verticillium hemipterigenum.</title>
        <authorList>
            <person name="Horn F."/>
            <person name="Habel A."/>
            <person name="Scharf D.H."/>
            <person name="Dworschak J."/>
            <person name="Brakhage A.A."/>
            <person name="Guthke R."/>
            <person name="Hertweck C."/>
            <person name="Linde J."/>
        </authorList>
    </citation>
    <scope>NUCLEOTIDE SEQUENCE [LARGE SCALE GENOMIC DNA]</scope>
</reference>
<dbReference type="EMBL" id="CDHN01000001">
    <property type="protein sequence ID" value="CEJ82369.1"/>
    <property type="molecule type" value="Genomic_DNA"/>
</dbReference>
<evidence type="ECO:0000256" key="5">
    <source>
        <dbReference type="ARBA" id="ARBA00023136"/>
    </source>
</evidence>
<sequence length="323" mass="35700">MNNYQHTPEAPFALSMNAYTPQQTTEICSRVGTKKANMSIDKVFFSSFIAGCYLAFSSSVCLVINTSPWYQENAPGLIRMIAALVFPLSLVMIVLTGTDLCTGSFMYTTLAALHRRISPVKMLMHWFLTFFGNLAGSLFIVGIIIGYGGVLDDPLYRKEAIAFAEKKAYTPQWHQIFLRAIGANWLVCVACWLAFQARDVAGKIMGIWWPVFAFVALGLDHVVANMYFIPMGIFLGSTHISVGYYIWKSMIPAALGNIVGGGLFVAVIHWYLVSVAFLLRSNLKKKTCSNSTFQDLTGVDEPIAIDGSLHKGDRKDENSSVDV</sequence>
<keyword evidence="9" id="KW-1185">Reference proteome</keyword>
<dbReference type="PANTHER" id="PTHR30520:SF6">
    <property type="entry name" value="FORMATE_NITRATE FAMILY TRANSPORTER (EUROFUNG)"/>
    <property type="match status" value="1"/>
</dbReference>
<dbReference type="InterPro" id="IPR000292">
    <property type="entry name" value="For/NO2_transpt"/>
</dbReference>
<protein>
    <submittedName>
        <fullName evidence="8">Putative Formate/nitrate family transporter</fullName>
    </submittedName>
</protein>
<dbReference type="GO" id="GO:0005886">
    <property type="term" value="C:plasma membrane"/>
    <property type="evidence" value="ECO:0007669"/>
    <property type="project" value="TreeGrafter"/>
</dbReference>
<feature type="transmembrane region" description="Helical" evidence="7">
    <location>
        <begin position="249"/>
        <end position="279"/>
    </location>
</feature>
<evidence type="ECO:0000256" key="3">
    <source>
        <dbReference type="ARBA" id="ARBA00022692"/>
    </source>
</evidence>
<keyword evidence="4 7" id="KW-1133">Transmembrane helix</keyword>
<keyword evidence="5 7" id="KW-0472">Membrane</keyword>
<evidence type="ECO:0000256" key="1">
    <source>
        <dbReference type="ARBA" id="ARBA00004141"/>
    </source>
</evidence>
<keyword evidence="2" id="KW-0813">Transport</keyword>
<evidence type="ECO:0000313" key="8">
    <source>
        <dbReference type="EMBL" id="CEJ82369.1"/>
    </source>
</evidence>
<feature type="transmembrane region" description="Helical" evidence="7">
    <location>
        <begin position="43"/>
        <end position="65"/>
    </location>
</feature>
<proteinExistence type="inferred from homology"/>
<dbReference type="FunFam" id="1.20.1080.10:FF:000011">
    <property type="entry name" value="Formate family transporter"/>
    <property type="match status" value="1"/>
</dbReference>
<feature type="transmembrane region" description="Helical" evidence="7">
    <location>
        <begin position="207"/>
        <end position="229"/>
    </location>
</feature>
<dbReference type="GO" id="GO:0015513">
    <property type="term" value="F:high-affinity secondary active nitrite transmembrane transporter activity"/>
    <property type="evidence" value="ECO:0007669"/>
    <property type="project" value="TreeGrafter"/>
</dbReference>
<dbReference type="Pfam" id="PF01226">
    <property type="entry name" value="Form_Nir_trans"/>
    <property type="match status" value="1"/>
</dbReference>
<dbReference type="Proteomes" id="UP000039046">
    <property type="component" value="Unassembled WGS sequence"/>
</dbReference>
<comment type="subcellular location">
    <subcellularLocation>
        <location evidence="1">Membrane</location>
        <topology evidence="1">Multi-pass membrane protein</topology>
    </subcellularLocation>
</comment>
<evidence type="ECO:0000256" key="7">
    <source>
        <dbReference type="SAM" id="Phobius"/>
    </source>
</evidence>
<dbReference type="GO" id="GO:0015707">
    <property type="term" value="P:nitrite transport"/>
    <property type="evidence" value="ECO:0007669"/>
    <property type="project" value="TreeGrafter"/>
</dbReference>
<dbReference type="Gene3D" id="1.20.1080.10">
    <property type="entry name" value="Glycerol uptake facilitator protein"/>
    <property type="match status" value="1"/>
</dbReference>
<evidence type="ECO:0000256" key="6">
    <source>
        <dbReference type="ARBA" id="ARBA00049660"/>
    </source>
</evidence>